<reference evidence="1 2" key="1">
    <citation type="journal article" date="2020" name="G3 (Bethesda)">
        <title>Genetic Underpinnings of Host Manipulation by Ophiocordyceps as Revealed by Comparative Transcriptomics.</title>
        <authorList>
            <person name="Will I."/>
            <person name="Das B."/>
            <person name="Trinh T."/>
            <person name="Brachmann A."/>
            <person name="Ohm R.A."/>
            <person name="de Bekker C."/>
        </authorList>
    </citation>
    <scope>NUCLEOTIDE SEQUENCE [LARGE SCALE GENOMIC DNA]</scope>
    <source>
        <strain evidence="1 2">EC05</strain>
    </source>
</reference>
<evidence type="ECO:0000313" key="2">
    <source>
        <dbReference type="Proteomes" id="UP000562929"/>
    </source>
</evidence>
<dbReference type="Proteomes" id="UP000562929">
    <property type="component" value="Unassembled WGS sequence"/>
</dbReference>
<gene>
    <name evidence="1" type="ORF">GQ602_002456</name>
</gene>
<protein>
    <submittedName>
        <fullName evidence="1">Uncharacterized protein</fullName>
    </submittedName>
</protein>
<dbReference type="EMBL" id="JAACLJ010000002">
    <property type="protein sequence ID" value="KAF4592157.1"/>
    <property type="molecule type" value="Genomic_DNA"/>
</dbReference>
<comment type="caution">
    <text evidence="1">The sequence shown here is derived from an EMBL/GenBank/DDBJ whole genome shotgun (WGS) entry which is preliminary data.</text>
</comment>
<sequence>MGLHADGSQLCAGCKSGILRPLSSEFLVRLREELAQRDDTIVVRWLNGRGRIVHRGTTERAPGCNDRARRASMCDTIAMYAFKHGWAAWGLEAAARELRSPDGWATRPAAYRSGRRQAEDDFGRMTLWCSCDNQKLESSAQTVLLSSEMAVGKLHGGGRMMPLTSSSSSQQLELEFAYERSAWTGATPQIMADALWLAGPGRRQIARVSGKVSREVIKGARGSAETVLLHYLLMNNHDKTLASGLELLLLGTYLAALDHGRVQDGDFTVFVGELARHASLGRWLIAADELLTRWPGILDWHGGCLSTLGLVRGLELRGWAFAAHWDVVMHYELGSGADWEEPLSRSIYVGAVLGHDAGDLCSDTRRGCADNSLLAVGAHSGWEGVAACLDVVSDALEAVVLRDSRGAIQVGAVAGSACATFERTGGRLCACAGERCEAMTVLMSVCGEARLSRGDAMAIMGLQHRLRESQAGLMPWTADDDDGFRHHADRERVYAEATMAMASGVGVSSAHLRLQEAYRASARAMCGELRRRAAMFRRRVSGGSASGGSVSGGSVLDLSRGCLCGGECIDWR</sequence>
<name>A0A8H4QAH9_9HYPO</name>
<proteinExistence type="predicted"/>
<keyword evidence="2" id="KW-1185">Reference proteome</keyword>
<dbReference type="AlphaFoldDB" id="A0A8H4QAH9"/>
<accession>A0A8H4QAH9</accession>
<evidence type="ECO:0000313" key="1">
    <source>
        <dbReference type="EMBL" id="KAF4592157.1"/>
    </source>
</evidence>
<dbReference type="OrthoDB" id="4890287at2759"/>
<organism evidence="1 2">
    <name type="scientific">Ophiocordyceps camponoti-floridani</name>
    <dbReference type="NCBI Taxonomy" id="2030778"/>
    <lineage>
        <taxon>Eukaryota</taxon>
        <taxon>Fungi</taxon>
        <taxon>Dikarya</taxon>
        <taxon>Ascomycota</taxon>
        <taxon>Pezizomycotina</taxon>
        <taxon>Sordariomycetes</taxon>
        <taxon>Hypocreomycetidae</taxon>
        <taxon>Hypocreales</taxon>
        <taxon>Ophiocordycipitaceae</taxon>
        <taxon>Ophiocordyceps</taxon>
    </lineage>
</organism>